<dbReference type="CDD" id="cd06848">
    <property type="entry name" value="GCS_H"/>
    <property type="match status" value="1"/>
</dbReference>
<dbReference type="Pfam" id="PF01597">
    <property type="entry name" value="GCV_H"/>
    <property type="match status" value="1"/>
</dbReference>
<dbReference type="GO" id="GO:0005960">
    <property type="term" value="C:glycine cleavage complex"/>
    <property type="evidence" value="ECO:0007669"/>
    <property type="project" value="InterPro"/>
</dbReference>
<dbReference type="InterPro" id="IPR033753">
    <property type="entry name" value="GCV_H/Fam206"/>
</dbReference>
<dbReference type="PANTHER" id="PTHR11715">
    <property type="entry name" value="GLYCINE CLEAVAGE SYSTEM H PROTEIN"/>
    <property type="match status" value="1"/>
</dbReference>
<dbReference type="PROSITE" id="PS50968">
    <property type="entry name" value="BIOTINYL_LIPOYL"/>
    <property type="match status" value="1"/>
</dbReference>
<comment type="subunit">
    <text evidence="3">The glycine cleavage system is composed of four proteins: P, T, L and H.</text>
</comment>
<dbReference type="GO" id="GO:0009249">
    <property type="term" value="P:protein lipoylation"/>
    <property type="evidence" value="ECO:0007669"/>
    <property type="project" value="TreeGrafter"/>
</dbReference>
<evidence type="ECO:0000259" key="5">
    <source>
        <dbReference type="PROSITE" id="PS50968"/>
    </source>
</evidence>
<feature type="domain" description="Lipoyl-binding" evidence="5">
    <location>
        <begin position="24"/>
        <end position="106"/>
    </location>
</feature>
<keyword evidence="7" id="KW-1185">Reference proteome</keyword>
<dbReference type="OrthoDB" id="9796712at2"/>
<name>A0A1Q2SNP4_9GAMM</name>
<comment type="function">
    <text evidence="3">The glycine cleavage system catalyzes the degradation of glycine. The H protein shuttles the methylamine group of glycine from the P protein to the T protein.</text>
</comment>
<dbReference type="KEGG" id="ntt:TAO_1405"/>
<evidence type="ECO:0000313" key="6">
    <source>
        <dbReference type="EMBL" id="BAW80775.1"/>
    </source>
</evidence>
<evidence type="ECO:0000256" key="1">
    <source>
        <dbReference type="ARBA" id="ARBA00009249"/>
    </source>
</evidence>
<dbReference type="AlphaFoldDB" id="A0A1Q2SNP4"/>
<evidence type="ECO:0000256" key="2">
    <source>
        <dbReference type="ARBA" id="ARBA00022823"/>
    </source>
</evidence>
<keyword evidence="2 3" id="KW-0450">Lipoyl</keyword>
<dbReference type="InterPro" id="IPR017453">
    <property type="entry name" value="GCV_H_sub"/>
</dbReference>
<dbReference type="GO" id="GO:0005829">
    <property type="term" value="C:cytosol"/>
    <property type="evidence" value="ECO:0007669"/>
    <property type="project" value="TreeGrafter"/>
</dbReference>
<dbReference type="Gene3D" id="2.40.50.100">
    <property type="match status" value="1"/>
</dbReference>
<gene>
    <name evidence="3" type="primary">gcvH</name>
    <name evidence="6" type="ORF">TAO_1405</name>
</gene>
<evidence type="ECO:0000313" key="7">
    <source>
        <dbReference type="Proteomes" id="UP000243679"/>
    </source>
</evidence>
<evidence type="ECO:0000256" key="3">
    <source>
        <dbReference type="HAMAP-Rule" id="MF_00272"/>
    </source>
</evidence>
<dbReference type="InterPro" id="IPR002930">
    <property type="entry name" value="GCV_H"/>
</dbReference>
<protein>
    <recommendedName>
        <fullName evidence="3">Glycine cleavage system H protein</fullName>
    </recommendedName>
</protein>
<dbReference type="Proteomes" id="UP000243679">
    <property type="component" value="Chromosome"/>
</dbReference>
<dbReference type="HAMAP" id="MF_00272">
    <property type="entry name" value="GcvH"/>
    <property type="match status" value="1"/>
</dbReference>
<dbReference type="NCBIfam" id="TIGR00527">
    <property type="entry name" value="gcvH"/>
    <property type="match status" value="1"/>
</dbReference>
<dbReference type="RefSeq" id="WP_096527283.1">
    <property type="nucleotide sequence ID" value="NZ_AP014836.1"/>
</dbReference>
<dbReference type="NCBIfam" id="NF002270">
    <property type="entry name" value="PRK01202.1"/>
    <property type="match status" value="1"/>
</dbReference>
<dbReference type="SUPFAM" id="SSF51230">
    <property type="entry name" value="Single hybrid motif"/>
    <property type="match status" value="1"/>
</dbReference>
<proteinExistence type="inferred from homology"/>
<reference evidence="6 7" key="1">
    <citation type="journal article" date="2017" name="ISME J.">
        <title>An acid-tolerant ammonia-oxidizing ?-proteobacterium from soil.</title>
        <authorList>
            <person name="Hayatsu M."/>
            <person name="Tago K."/>
            <person name="Uchiyama I."/>
            <person name="Toyoda A."/>
            <person name="Wang Y."/>
            <person name="Shimomura Y."/>
            <person name="Okubo T."/>
            <person name="Kurisu F."/>
            <person name="Hirono Y."/>
            <person name="Nonaka K."/>
            <person name="Akiyama H."/>
            <person name="Itoh T."/>
            <person name="Takami H."/>
        </authorList>
    </citation>
    <scope>NUCLEOTIDE SEQUENCE [LARGE SCALE GENOMIC DNA]</scope>
    <source>
        <strain evidence="6 7">TAO100</strain>
    </source>
</reference>
<dbReference type="InterPro" id="IPR000089">
    <property type="entry name" value="Biotin_lipoyl"/>
</dbReference>
<accession>A0A1Q2SNP4</accession>
<feature type="modified residue" description="N6-lipoyllysine" evidence="3 4">
    <location>
        <position position="65"/>
    </location>
</feature>
<dbReference type="PANTHER" id="PTHR11715:SF3">
    <property type="entry name" value="GLYCINE CLEAVAGE SYSTEM H PROTEIN-RELATED"/>
    <property type="match status" value="1"/>
</dbReference>
<dbReference type="EMBL" id="AP014836">
    <property type="protein sequence ID" value="BAW80775.1"/>
    <property type="molecule type" value="Genomic_DNA"/>
</dbReference>
<dbReference type="InterPro" id="IPR011053">
    <property type="entry name" value="Single_hybrid_motif"/>
</dbReference>
<sequence length="130" mass="14160">MSEIPVTLKYSKSHEWVRQEEDGNLTVGITAHAQGLLGDLVYVEPPAAGTIIHAGVECMVIESVKAASDVYGPVEGEIVEANSLLIDQPELINQDPYGDGWLFKVHPHDATDLDRLLDAESYAKMITAET</sequence>
<comment type="cofactor">
    <cofactor evidence="3">
        <name>(R)-lipoate</name>
        <dbReference type="ChEBI" id="CHEBI:83088"/>
    </cofactor>
    <text evidence="3">Binds 1 lipoyl cofactor covalently.</text>
</comment>
<evidence type="ECO:0000256" key="4">
    <source>
        <dbReference type="PIRSR" id="PIRSR617453-50"/>
    </source>
</evidence>
<organism evidence="6 7">
    <name type="scientific">Candidatus Nitrosoglobus terrae</name>
    <dbReference type="NCBI Taxonomy" id="1630141"/>
    <lineage>
        <taxon>Bacteria</taxon>
        <taxon>Pseudomonadati</taxon>
        <taxon>Pseudomonadota</taxon>
        <taxon>Gammaproteobacteria</taxon>
        <taxon>Chromatiales</taxon>
        <taxon>Chromatiaceae</taxon>
        <taxon>Candidatus Nitrosoglobus</taxon>
    </lineage>
</organism>
<dbReference type="GO" id="GO:0019464">
    <property type="term" value="P:glycine decarboxylation via glycine cleavage system"/>
    <property type="evidence" value="ECO:0007669"/>
    <property type="project" value="UniProtKB-UniRule"/>
</dbReference>
<comment type="similarity">
    <text evidence="1 3">Belongs to the GcvH family.</text>
</comment>